<keyword evidence="1" id="KW-0472">Membrane</keyword>
<evidence type="ECO:0000313" key="2">
    <source>
        <dbReference type="EMBL" id="ASP22468.1"/>
    </source>
</evidence>
<organism evidence="2 3">
    <name type="scientific">Antarctobacter heliothermus</name>
    <dbReference type="NCBI Taxonomy" id="74033"/>
    <lineage>
        <taxon>Bacteria</taxon>
        <taxon>Pseudomonadati</taxon>
        <taxon>Pseudomonadota</taxon>
        <taxon>Alphaproteobacteria</taxon>
        <taxon>Rhodobacterales</taxon>
        <taxon>Roseobacteraceae</taxon>
        <taxon>Antarctobacter</taxon>
    </lineage>
</organism>
<dbReference type="AlphaFoldDB" id="A0A222E8U2"/>
<evidence type="ECO:0000256" key="1">
    <source>
        <dbReference type="SAM" id="Phobius"/>
    </source>
</evidence>
<proteinExistence type="predicted"/>
<evidence type="ECO:0000313" key="3">
    <source>
        <dbReference type="Proteomes" id="UP000203589"/>
    </source>
</evidence>
<keyword evidence="1" id="KW-1133">Transmembrane helix</keyword>
<protein>
    <submittedName>
        <fullName evidence="2">Uncharacterized protein</fullName>
    </submittedName>
</protein>
<dbReference type="KEGG" id="aht:ANTHELSMS3_03849"/>
<dbReference type="Proteomes" id="UP000203589">
    <property type="component" value="Chromosome"/>
</dbReference>
<keyword evidence="3" id="KW-1185">Reference proteome</keyword>
<sequence>MASPVLRLRQPLVRFVLCLTVANVLSIGFGASHW</sequence>
<feature type="transmembrane region" description="Helical" evidence="1">
    <location>
        <begin position="12"/>
        <end position="31"/>
    </location>
</feature>
<keyword evidence="1" id="KW-0812">Transmembrane</keyword>
<dbReference type="EMBL" id="CP022540">
    <property type="protein sequence ID" value="ASP22468.1"/>
    <property type="molecule type" value="Genomic_DNA"/>
</dbReference>
<name>A0A222E8U2_9RHOB</name>
<gene>
    <name evidence="2" type="ORF">ANTHELSMS3_03849</name>
</gene>
<reference evidence="2 3" key="1">
    <citation type="submission" date="2017-07" db="EMBL/GenBank/DDBJ databases">
        <title>Genome Sequence of Antarctobacter heliothermus Strain SMS3 Isolated from a culture of the Diatom Skeletonema marinoi.</title>
        <authorList>
            <person name="Topel M."/>
            <person name="Pinder M.I.M."/>
            <person name="Johansson O.N."/>
            <person name="Kourtchenko O."/>
            <person name="Godhe A."/>
            <person name="Clarke A.K."/>
        </authorList>
    </citation>
    <scope>NUCLEOTIDE SEQUENCE [LARGE SCALE GENOMIC DNA]</scope>
    <source>
        <strain evidence="2 3">SMS3</strain>
    </source>
</reference>
<accession>A0A222E8U2</accession>